<feature type="domain" description="Ig-like" evidence="3">
    <location>
        <begin position="42"/>
        <end position="130"/>
    </location>
</feature>
<dbReference type="Gene3D" id="2.60.40.10">
    <property type="entry name" value="Immunoglobulins"/>
    <property type="match status" value="1"/>
</dbReference>
<evidence type="ECO:0000256" key="1">
    <source>
        <dbReference type="SAM" id="Phobius"/>
    </source>
</evidence>
<comment type="caution">
    <text evidence="4">The sequence shown here is derived from an EMBL/GenBank/DDBJ whole genome shotgun (WGS) entry which is preliminary data.</text>
</comment>
<accession>A0AAD7RHT4</accession>
<feature type="transmembrane region" description="Helical" evidence="1">
    <location>
        <begin position="240"/>
        <end position="263"/>
    </location>
</feature>
<dbReference type="Pfam" id="PF07686">
    <property type="entry name" value="V-set"/>
    <property type="match status" value="1"/>
</dbReference>
<evidence type="ECO:0000313" key="5">
    <source>
        <dbReference type="Proteomes" id="UP001221898"/>
    </source>
</evidence>
<sequence>MSPCPRCCAMNVKDSELVWFSLTVLLILLQGNSGQITVTQTPSVVVSALNQNVTLDCQFSHTPDQKVTGVILYWYHRWPGREDQYIYPHVPTKYQNRIMVLDSNRTNKDKSIVLLGVGWEDRYKYHCMLSYDRGDDANRMRGAGVLLLLHDSMTFDLAPWTPSSLLCSVEVSPHPELRLSMLEDGVEGPSVQNDTHALHSTLSLLIPLYNDRKYECRLNWSSEIILSQTYFIPSALPEPIFLYSAILLIPFIILLIILTGVLVKCRLR</sequence>
<evidence type="ECO:0000313" key="4">
    <source>
        <dbReference type="EMBL" id="KAJ8384444.1"/>
    </source>
</evidence>
<keyword evidence="1" id="KW-1133">Transmembrane helix</keyword>
<keyword evidence="1" id="KW-0472">Membrane</keyword>
<dbReference type="Proteomes" id="UP001221898">
    <property type="component" value="Unassembled WGS sequence"/>
</dbReference>
<keyword evidence="1" id="KW-0812">Transmembrane</keyword>
<organism evidence="4 5">
    <name type="scientific">Aldrovandia affinis</name>
    <dbReference type="NCBI Taxonomy" id="143900"/>
    <lineage>
        <taxon>Eukaryota</taxon>
        <taxon>Metazoa</taxon>
        <taxon>Chordata</taxon>
        <taxon>Craniata</taxon>
        <taxon>Vertebrata</taxon>
        <taxon>Euteleostomi</taxon>
        <taxon>Actinopterygii</taxon>
        <taxon>Neopterygii</taxon>
        <taxon>Teleostei</taxon>
        <taxon>Notacanthiformes</taxon>
        <taxon>Halosauridae</taxon>
        <taxon>Aldrovandia</taxon>
    </lineage>
</organism>
<dbReference type="AlphaFoldDB" id="A0AAD7RHT4"/>
<evidence type="ECO:0000259" key="3">
    <source>
        <dbReference type="PROSITE" id="PS50835"/>
    </source>
</evidence>
<dbReference type="EMBL" id="JAINUG010000271">
    <property type="protein sequence ID" value="KAJ8384444.1"/>
    <property type="molecule type" value="Genomic_DNA"/>
</dbReference>
<dbReference type="InterPro" id="IPR007110">
    <property type="entry name" value="Ig-like_dom"/>
</dbReference>
<keyword evidence="5" id="KW-1185">Reference proteome</keyword>
<gene>
    <name evidence="4" type="ORF">AAFF_G00204650</name>
</gene>
<dbReference type="InterPro" id="IPR013106">
    <property type="entry name" value="Ig_V-set"/>
</dbReference>
<keyword evidence="2" id="KW-0732">Signal</keyword>
<reference evidence="4" key="1">
    <citation type="journal article" date="2023" name="Science">
        <title>Genome structures resolve the early diversification of teleost fishes.</title>
        <authorList>
            <person name="Parey E."/>
            <person name="Louis A."/>
            <person name="Montfort J."/>
            <person name="Bouchez O."/>
            <person name="Roques C."/>
            <person name="Iampietro C."/>
            <person name="Lluch J."/>
            <person name="Castinel A."/>
            <person name="Donnadieu C."/>
            <person name="Desvignes T."/>
            <person name="Floi Bucao C."/>
            <person name="Jouanno E."/>
            <person name="Wen M."/>
            <person name="Mejri S."/>
            <person name="Dirks R."/>
            <person name="Jansen H."/>
            <person name="Henkel C."/>
            <person name="Chen W.J."/>
            <person name="Zahm M."/>
            <person name="Cabau C."/>
            <person name="Klopp C."/>
            <person name="Thompson A.W."/>
            <person name="Robinson-Rechavi M."/>
            <person name="Braasch I."/>
            <person name="Lecointre G."/>
            <person name="Bobe J."/>
            <person name="Postlethwait J.H."/>
            <person name="Berthelot C."/>
            <person name="Roest Crollius H."/>
            <person name="Guiguen Y."/>
        </authorList>
    </citation>
    <scope>NUCLEOTIDE SEQUENCE</scope>
    <source>
        <strain evidence="4">NC1722</strain>
    </source>
</reference>
<protein>
    <recommendedName>
        <fullName evidence="3">Ig-like domain-containing protein</fullName>
    </recommendedName>
</protein>
<feature type="signal peptide" evidence="2">
    <location>
        <begin position="1"/>
        <end position="34"/>
    </location>
</feature>
<name>A0AAD7RHT4_9TELE</name>
<dbReference type="PROSITE" id="PS50835">
    <property type="entry name" value="IG_LIKE"/>
    <property type="match status" value="1"/>
</dbReference>
<dbReference type="InterPro" id="IPR036179">
    <property type="entry name" value="Ig-like_dom_sf"/>
</dbReference>
<dbReference type="InterPro" id="IPR013783">
    <property type="entry name" value="Ig-like_fold"/>
</dbReference>
<feature type="chain" id="PRO_5042127583" description="Ig-like domain-containing protein" evidence="2">
    <location>
        <begin position="35"/>
        <end position="268"/>
    </location>
</feature>
<proteinExistence type="predicted"/>
<dbReference type="SUPFAM" id="SSF48726">
    <property type="entry name" value="Immunoglobulin"/>
    <property type="match status" value="1"/>
</dbReference>
<evidence type="ECO:0000256" key="2">
    <source>
        <dbReference type="SAM" id="SignalP"/>
    </source>
</evidence>